<feature type="transmembrane region" description="Helical" evidence="1">
    <location>
        <begin position="167"/>
        <end position="187"/>
    </location>
</feature>
<evidence type="ECO:0000313" key="2">
    <source>
        <dbReference type="EMBL" id="GMT30604.1"/>
    </source>
</evidence>
<sequence>VRCTTISKRTAHVSTFLLGLLLYGAFLIAKWAVSASPLTQTQLLQRVQMDQDSNRFPIKQITQVFLIIITTDNVVPQNFLEKTLKKAENLLGTISYLLLAFLPYVATVDRKGFLIVNVVISVPTLFRLISQRVFPNGRQNIMPCLWLVVLIVAILFCGAAFVLTTDVVVSLFLAVTLALQAAVACEISDEFIDRIRQNKTPRLPPSVQQLQQA</sequence>
<keyword evidence="1" id="KW-0472">Membrane</keyword>
<accession>A0AAV5WEZ7</accession>
<reference evidence="2" key="1">
    <citation type="submission" date="2023-10" db="EMBL/GenBank/DDBJ databases">
        <title>Genome assembly of Pristionchus species.</title>
        <authorList>
            <person name="Yoshida K."/>
            <person name="Sommer R.J."/>
        </authorList>
    </citation>
    <scope>NUCLEOTIDE SEQUENCE</scope>
    <source>
        <strain evidence="2">RS5133</strain>
    </source>
</reference>
<dbReference type="Proteomes" id="UP001432322">
    <property type="component" value="Unassembled WGS sequence"/>
</dbReference>
<feature type="transmembrane region" description="Helical" evidence="1">
    <location>
        <begin position="12"/>
        <end position="33"/>
    </location>
</feature>
<comment type="caution">
    <text evidence="2">The sequence shown here is derived from an EMBL/GenBank/DDBJ whole genome shotgun (WGS) entry which is preliminary data.</text>
</comment>
<organism evidence="2 3">
    <name type="scientific">Pristionchus fissidentatus</name>
    <dbReference type="NCBI Taxonomy" id="1538716"/>
    <lineage>
        <taxon>Eukaryota</taxon>
        <taxon>Metazoa</taxon>
        <taxon>Ecdysozoa</taxon>
        <taxon>Nematoda</taxon>
        <taxon>Chromadorea</taxon>
        <taxon>Rhabditida</taxon>
        <taxon>Rhabditina</taxon>
        <taxon>Diplogasteromorpha</taxon>
        <taxon>Diplogasteroidea</taxon>
        <taxon>Neodiplogasteridae</taxon>
        <taxon>Pristionchus</taxon>
    </lineage>
</organism>
<feature type="non-terminal residue" evidence="2">
    <location>
        <position position="213"/>
    </location>
</feature>
<gene>
    <name evidence="2" type="ORF">PFISCL1PPCAC_21901</name>
</gene>
<keyword evidence="1" id="KW-0812">Transmembrane</keyword>
<name>A0AAV5WEZ7_9BILA</name>
<dbReference type="AlphaFoldDB" id="A0AAV5WEZ7"/>
<feature type="transmembrane region" description="Helical" evidence="1">
    <location>
        <begin position="112"/>
        <end position="129"/>
    </location>
</feature>
<proteinExistence type="predicted"/>
<keyword evidence="1" id="KW-1133">Transmembrane helix</keyword>
<dbReference type="EMBL" id="BTSY01000005">
    <property type="protein sequence ID" value="GMT30604.1"/>
    <property type="molecule type" value="Genomic_DNA"/>
</dbReference>
<protein>
    <submittedName>
        <fullName evidence="2">Uncharacterized protein</fullName>
    </submittedName>
</protein>
<feature type="transmembrane region" description="Helical" evidence="1">
    <location>
        <begin position="141"/>
        <end position="161"/>
    </location>
</feature>
<keyword evidence="3" id="KW-1185">Reference proteome</keyword>
<evidence type="ECO:0000313" key="3">
    <source>
        <dbReference type="Proteomes" id="UP001432322"/>
    </source>
</evidence>
<feature type="non-terminal residue" evidence="2">
    <location>
        <position position="1"/>
    </location>
</feature>
<evidence type="ECO:0000256" key="1">
    <source>
        <dbReference type="SAM" id="Phobius"/>
    </source>
</evidence>